<dbReference type="InterPro" id="IPR002035">
    <property type="entry name" value="VWF_A"/>
</dbReference>
<proteinExistence type="predicted"/>
<accession>A0ABY7E5Z2</accession>
<dbReference type="InterPro" id="IPR050525">
    <property type="entry name" value="ECM_Assembly_Org"/>
</dbReference>
<evidence type="ECO:0000313" key="3">
    <source>
        <dbReference type="Proteomes" id="UP001164746"/>
    </source>
</evidence>
<dbReference type="InterPro" id="IPR036465">
    <property type="entry name" value="vWFA_dom_sf"/>
</dbReference>
<feature type="domain" description="VWFA" evidence="1">
    <location>
        <begin position="190"/>
        <end position="365"/>
    </location>
</feature>
<dbReference type="PRINTS" id="PR00453">
    <property type="entry name" value="VWFADOMAIN"/>
</dbReference>
<name>A0ABY7E5Z2_MYAAR</name>
<dbReference type="PANTHER" id="PTHR24020">
    <property type="entry name" value="COLLAGEN ALPHA"/>
    <property type="match status" value="1"/>
</dbReference>
<dbReference type="Gene3D" id="3.40.50.410">
    <property type="entry name" value="von Willebrand factor, type A domain"/>
    <property type="match status" value="1"/>
</dbReference>
<dbReference type="EMBL" id="CP111016">
    <property type="protein sequence ID" value="WAR04371.1"/>
    <property type="molecule type" value="Genomic_DNA"/>
</dbReference>
<reference evidence="2" key="1">
    <citation type="submission" date="2022-11" db="EMBL/GenBank/DDBJ databases">
        <title>Centuries of genome instability and evolution in soft-shell clam transmissible cancer (bioRxiv).</title>
        <authorList>
            <person name="Hart S.F.M."/>
            <person name="Yonemitsu M.A."/>
            <person name="Giersch R.M."/>
            <person name="Beal B.F."/>
            <person name="Arriagada G."/>
            <person name="Davis B.W."/>
            <person name="Ostrander E.A."/>
            <person name="Goff S.P."/>
            <person name="Metzger M.J."/>
        </authorList>
    </citation>
    <scope>NUCLEOTIDE SEQUENCE</scope>
    <source>
        <strain evidence="2">MELC-2E11</strain>
        <tissue evidence="2">Siphon/mantle</tissue>
    </source>
</reference>
<keyword evidence="3" id="KW-1185">Reference proteome</keyword>
<dbReference type="SUPFAM" id="SSF53300">
    <property type="entry name" value="vWA-like"/>
    <property type="match status" value="1"/>
</dbReference>
<dbReference type="PANTHER" id="PTHR24020:SF84">
    <property type="entry name" value="VWFA DOMAIN-CONTAINING PROTEIN"/>
    <property type="match status" value="1"/>
</dbReference>
<organism evidence="2 3">
    <name type="scientific">Mya arenaria</name>
    <name type="common">Soft-shell clam</name>
    <dbReference type="NCBI Taxonomy" id="6604"/>
    <lineage>
        <taxon>Eukaryota</taxon>
        <taxon>Metazoa</taxon>
        <taxon>Spiralia</taxon>
        <taxon>Lophotrochozoa</taxon>
        <taxon>Mollusca</taxon>
        <taxon>Bivalvia</taxon>
        <taxon>Autobranchia</taxon>
        <taxon>Heteroconchia</taxon>
        <taxon>Euheterodonta</taxon>
        <taxon>Imparidentia</taxon>
        <taxon>Neoheterodontei</taxon>
        <taxon>Myida</taxon>
        <taxon>Myoidea</taxon>
        <taxon>Myidae</taxon>
        <taxon>Mya</taxon>
    </lineage>
</organism>
<dbReference type="SMART" id="SM00327">
    <property type="entry name" value="VWA"/>
    <property type="match status" value="1"/>
</dbReference>
<dbReference type="Proteomes" id="UP001164746">
    <property type="component" value="Chromosome 5"/>
</dbReference>
<gene>
    <name evidence="2" type="ORF">MAR_019740</name>
</gene>
<dbReference type="Pfam" id="PF00092">
    <property type="entry name" value="VWA"/>
    <property type="match status" value="1"/>
</dbReference>
<dbReference type="PROSITE" id="PS50234">
    <property type="entry name" value="VWFA"/>
    <property type="match status" value="1"/>
</dbReference>
<evidence type="ECO:0000313" key="2">
    <source>
        <dbReference type="EMBL" id="WAR04371.1"/>
    </source>
</evidence>
<sequence length="367" mass="39251">MDFTCTNAPNCDGFTCTNAPNCDGVNCDGFTCTSATHCDGFTESEVAATIFLLAICGEPVSADGAAPCEDLNTAACALFLSSKPDLCQDPALSANCKRFCGLCPLVCYSCPMAVNSSDDCNNTRACDPDEACEGLNYGFHNIVGKRDINFHCCSADLCNLPPEFTTTMAPPPTTTVPTTTLRQLHRCARDVVFVLDGSTSIGTSNHLFLRNFVTAVINYLSIGTDDTLMGLVEYSDSARVEWYLTDHMTKKDLLTASLNIPYVRGSTATNAAFWLVRNSVLTSAHGNRPNAQDVVVLVTDGGTNNAEMAVNEAKLLHNSGVEVVAIGVGASVESAELDQYKTSYTVKVNSYTDLRNIANAVAHYICQ</sequence>
<evidence type="ECO:0000259" key="1">
    <source>
        <dbReference type="PROSITE" id="PS50234"/>
    </source>
</evidence>
<protein>
    <submittedName>
        <fullName evidence="2">COCA1-like protein</fullName>
    </submittedName>
</protein>